<proteinExistence type="predicted"/>
<sequence>MIATHAAPASPAFASRSASLGAIFQRLAERSARPRYAFMVLNLISEAAGTRGMAGPFVERAGTRLPLRDWLAGELMPLSGRDSRREALRRRIVAELAPRLTGEAERDAALIEAAVEEEALAVGKANVSRAVTDLVRAGLVRRHYAGRITDHPNRGGKRLAVYAVDAEVMAAIRTRTTLI</sequence>
<dbReference type="EMBL" id="FOZG01000001">
    <property type="protein sequence ID" value="SFR91319.1"/>
    <property type="molecule type" value="Genomic_DNA"/>
</dbReference>
<dbReference type="OrthoDB" id="7471348at2"/>
<protein>
    <submittedName>
        <fullName evidence="1">Uncharacterized protein</fullName>
    </submittedName>
</protein>
<evidence type="ECO:0000313" key="2">
    <source>
        <dbReference type="Proteomes" id="UP000198824"/>
    </source>
</evidence>
<keyword evidence="2" id="KW-1185">Reference proteome</keyword>
<organism evidence="1 2">
    <name type="scientific">Sphingomonas jatrophae</name>
    <dbReference type="NCBI Taxonomy" id="1166337"/>
    <lineage>
        <taxon>Bacteria</taxon>
        <taxon>Pseudomonadati</taxon>
        <taxon>Pseudomonadota</taxon>
        <taxon>Alphaproteobacteria</taxon>
        <taxon>Sphingomonadales</taxon>
        <taxon>Sphingomonadaceae</taxon>
        <taxon>Sphingomonas</taxon>
    </lineage>
</organism>
<name>A0A1I6KJA5_9SPHN</name>
<reference evidence="1 2" key="1">
    <citation type="submission" date="2016-10" db="EMBL/GenBank/DDBJ databases">
        <authorList>
            <person name="de Groot N.N."/>
        </authorList>
    </citation>
    <scope>NUCLEOTIDE SEQUENCE [LARGE SCALE GENOMIC DNA]</scope>
    <source>
        <strain evidence="1 2">S5-249</strain>
    </source>
</reference>
<dbReference type="Proteomes" id="UP000198824">
    <property type="component" value="Unassembled WGS sequence"/>
</dbReference>
<evidence type="ECO:0000313" key="1">
    <source>
        <dbReference type="EMBL" id="SFR91319.1"/>
    </source>
</evidence>
<gene>
    <name evidence="1" type="ORF">SAMN05192580_1802</name>
</gene>
<dbReference type="AlphaFoldDB" id="A0A1I6KJA5"/>
<accession>A0A1I6KJA5</accession>
<dbReference type="RefSeq" id="WP_093313413.1">
    <property type="nucleotide sequence ID" value="NZ_FOZG01000001.1"/>
</dbReference>